<keyword evidence="6" id="KW-1185">Reference proteome</keyword>
<dbReference type="HAMAP" id="MF_00996">
    <property type="entry name" value="MqnD"/>
    <property type="match status" value="1"/>
</dbReference>
<dbReference type="InterPro" id="IPR003773">
    <property type="entry name" value="Menaquinone_biosynth"/>
</dbReference>
<accession>A0A1L3GFS2</accession>
<comment type="catalytic activity">
    <reaction evidence="4">
        <text>cyclic dehypoxanthinylfutalosinate = 1,4-dihydroxy-6-naphthoate + dihydroxyacetone</text>
        <dbReference type="Rhea" id="RHEA:33087"/>
        <dbReference type="ChEBI" id="CHEBI:16016"/>
        <dbReference type="ChEBI" id="CHEBI:64254"/>
        <dbReference type="ChEBI" id="CHEBI:64270"/>
        <dbReference type="EC" id="4.1.99.29"/>
    </reaction>
</comment>
<name>A0A1L3GFS2_SYNAC</name>
<organism evidence="5 6">
    <name type="scientific">Syntrophotalea acetylenica</name>
    <name type="common">Pelobacter acetylenicus</name>
    <dbReference type="NCBI Taxonomy" id="29542"/>
    <lineage>
        <taxon>Bacteria</taxon>
        <taxon>Pseudomonadati</taxon>
        <taxon>Thermodesulfobacteriota</taxon>
        <taxon>Desulfuromonadia</taxon>
        <taxon>Desulfuromonadales</taxon>
        <taxon>Syntrophotaleaceae</taxon>
        <taxon>Syntrophotalea</taxon>
    </lineage>
</organism>
<reference evidence="5 6" key="1">
    <citation type="journal article" date="2017" name="Genome Announc.">
        <title>Complete Genome Sequences of Two Acetylene-Fermenting Pelobacter acetylenicus Strains.</title>
        <authorList>
            <person name="Sutton J.M."/>
            <person name="Baesman S.M."/>
            <person name="Fierst J.L."/>
            <person name="Poret-Peterson A.T."/>
            <person name="Oremland R.S."/>
            <person name="Dunlap D.S."/>
            <person name="Akob D.M."/>
        </authorList>
    </citation>
    <scope>NUCLEOTIDE SEQUENCE [LARGE SCALE GENOMIC DNA]</scope>
    <source>
        <strain evidence="5 6">DSM 3247</strain>
    </source>
</reference>
<evidence type="ECO:0000313" key="6">
    <source>
        <dbReference type="Proteomes" id="UP000182264"/>
    </source>
</evidence>
<dbReference type="AlphaFoldDB" id="A0A1L3GFS2"/>
<dbReference type="RefSeq" id="WP_072286647.1">
    <property type="nucleotide sequence ID" value="NZ_CP015455.1"/>
</dbReference>
<dbReference type="PANTHER" id="PTHR37167">
    <property type="entry name" value="1,4-DIHYDROXY-6-NAPHTOATE SYNTHASE"/>
    <property type="match status" value="1"/>
</dbReference>
<dbReference type="InterPro" id="IPR030869">
    <property type="entry name" value="MqnD"/>
</dbReference>
<feature type="binding site" evidence="4">
    <location>
        <begin position="57"/>
        <end position="59"/>
    </location>
    <ligand>
        <name>substrate</name>
    </ligand>
</feature>
<dbReference type="CDD" id="cd13635">
    <property type="entry name" value="PBP2_Ttha1568_Mqnd"/>
    <property type="match status" value="1"/>
</dbReference>
<dbReference type="EC" id="4.1.99.29" evidence="4"/>
<evidence type="ECO:0000256" key="3">
    <source>
        <dbReference type="ARBA" id="ARBA00023239"/>
    </source>
</evidence>
<evidence type="ECO:0000256" key="2">
    <source>
        <dbReference type="ARBA" id="ARBA00022428"/>
    </source>
</evidence>
<comment type="function">
    <text evidence="4">Catalyzes the conversion of cyclic dehypoxanthine futalosine (cyclic DHFL) into 1,4-dihydroxy-6-naphthoate, a step in the biosynthesis of menaquinone (MK, vitamin K2).</text>
</comment>
<keyword evidence="3 4" id="KW-0456">Lyase</keyword>
<dbReference type="OrthoDB" id="9809439at2"/>
<dbReference type="GO" id="GO:0016830">
    <property type="term" value="F:carbon-carbon lyase activity"/>
    <property type="evidence" value="ECO:0007669"/>
    <property type="project" value="UniProtKB-UniRule"/>
</dbReference>
<dbReference type="STRING" id="29542.A6070_00955"/>
<dbReference type="EMBL" id="CP015518">
    <property type="protein sequence ID" value="APG24801.1"/>
    <property type="molecule type" value="Genomic_DNA"/>
</dbReference>
<dbReference type="KEGG" id="pace:A6070_00955"/>
<evidence type="ECO:0000256" key="1">
    <source>
        <dbReference type="ARBA" id="ARBA00004863"/>
    </source>
</evidence>
<dbReference type="UniPathway" id="UPA00079"/>
<sequence>MHKTIRLGFSACPNDTAIFHGLISGLVPLPGLHLHHRIEDVDTLNRLAANGKLDVTKVSMHAFGQLRSEYVLLRSGAALGRGCGPLVVARQPLAPEELGGRRIAVPGNLTTATLLMRLFGIDASCLVQMPFHAILPAVTTGQVDAGVLIHEARFTCEARGVFRVLDLGVWWQSLTGLPLPLGGIAARRCLGDTLHRQLEEAIRRSIDVFRAQPQRAADFIRENAREQDEKVLEGHIGLYVNDFTRCLDKTGEAAIGELLCRAEAGGILPPCPGGIFR</sequence>
<comment type="similarity">
    <text evidence="4">Belongs to the MqnA/MqnD family. MqnD subfamily.</text>
</comment>
<dbReference type="PANTHER" id="PTHR37167:SF1">
    <property type="entry name" value="1,4-DIHYDROXY-6-NAPHTOATE SYNTHASE"/>
    <property type="match status" value="1"/>
</dbReference>
<evidence type="ECO:0000313" key="5">
    <source>
        <dbReference type="EMBL" id="APG24801.1"/>
    </source>
</evidence>
<feature type="active site" description="Proton acceptor" evidence="4">
    <location>
        <position position="150"/>
    </location>
</feature>
<dbReference type="Pfam" id="PF02621">
    <property type="entry name" value="VitK2_biosynth"/>
    <property type="match status" value="1"/>
</dbReference>
<keyword evidence="2 4" id="KW-0474">Menaquinone biosynthesis</keyword>
<protein>
    <recommendedName>
        <fullName evidence="4">1,4-dihydroxy-6-naphtoate synthase</fullName>
        <ecNumber evidence="4">4.1.99.29</ecNumber>
    </recommendedName>
    <alternativeName>
        <fullName evidence="4">Menaquinone biosynthetic enzyme MqnD</fullName>
    </alternativeName>
</protein>
<gene>
    <name evidence="4" type="primary">mqnD</name>
    <name evidence="5" type="ORF">A7E75_07010</name>
</gene>
<dbReference type="Gene3D" id="3.40.190.10">
    <property type="entry name" value="Periplasmic binding protein-like II"/>
    <property type="match status" value="2"/>
</dbReference>
<dbReference type="GO" id="GO:0009234">
    <property type="term" value="P:menaquinone biosynthetic process"/>
    <property type="evidence" value="ECO:0007669"/>
    <property type="project" value="UniProtKB-UniRule"/>
</dbReference>
<proteinExistence type="inferred from homology"/>
<evidence type="ECO:0000256" key="4">
    <source>
        <dbReference type="HAMAP-Rule" id="MF_00996"/>
    </source>
</evidence>
<feature type="binding site" evidence="4">
    <location>
        <begin position="111"/>
        <end position="112"/>
    </location>
    <ligand>
        <name>substrate</name>
    </ligand>
</feature>
<dbReference type="Proteomes" id="UP000182264">
    <property type="component" value="Chromosome"/>
</dbReference>
<comment type="pathway">
    <text evidence="1 4">Quinol/quinone metabolism; menaquinone biosynthesis.</text>
</comment>
<dbReference type="SUPFAM" id="SSF53850">
    <property type="entry name" value="Periplasmic binding protein-like II"/>
    <property type="match status" value="1"/>
</dbReference>